<dbReference type="EMBL" id="CP064946">
    <property type="protein sequence ID" value="QPH48287.1"/>
    <property type="molecule type" value="Genomic_DNA"/>
</dbReference>
<sequence>MLNYSYDRSFIAQVRCLSLDAPGYLDCAKLVERGQQAARAADDWMIVTSLVTKSPHMFMFRCLFDAAIGRPYYDIQSWSRKTGRDFQSANCHLDCSNNGYAGLYAAPPGEQTLWKFMQMDEGGEWRSMTSIVEPGQTIRGRIHTRSNIPLQAYRKETVAGHWFAYVVNEGGQPMDLELDILHVGQELMDDH</sequence>
<dbReference type="Proteomes" id="UP000594430">
    <property type="component" value="Chromosome"/>
</dbReference>
<accession>A0A2L1WH91</accession>
<dbReference type="RefSeq" id="WP_027913704.1">
    <property type="nucleotide sequence ID" value="NZ_BQHM01000007.1"/>
</dbReference>
<name>A0A2L1WH91_9PSED</name>
<evidence type="ECO:0000313" key="2">
    <source>
        <dbReference type="Proteomes" id="UP000594430"/>
    </source>
</evidence>
<dbReference type="AlphaFoldDB" id="A0A2L1WH91"/>
<reference evidence="1 2" key="1">
    <citation type="submission" date="2020-11" db="EMBL/GenBank/DDBJ databases">
        <title>Pseudomonas fulva producing VIM-24.</title>
        <authorList>
            <person name="Liu S."/>
        </authorList>
    </citation>
    <scope>NUCLEOTIDE SEQUENCE [LARGE SCALE GENOMIC DNA]</scope>
    <source>
        <strain evidence="1 2">ZDHY414</strain>
    </source>
</reference>
<evidence type="ECO:0000313" key="1">
    <source>
        <dbReference type="EMBL" id="QPH48287.1"/>
    </source>
</evidence>
<protein>
    <submittedName>
        <fullName evidence="1">Uncharacterized protein</fullName>
    </submittedName>
</protein>
<gene>
    <name evidence="1" type="ORF">IZU98_18115</name>
</gene>
<proteinExistence type="predicted"/>
<organism evidence="1 2">
    <name type="scientific">Pseudomonas fulva</name>
    <dbReference type="NCBI Taxonomy" id="47880"/>
    <lineage>
        <taxon>Bacteria</taxon>
        <taxon>Pseudomonadati</taxon>
        <taxon>Pseudomonadota</taxon>
        <taxon>Gammaproteobacteria</taxon>
        <taxon>Pseudomonadales</taxon>
        <taxon>Pseudomonadaceae</taxon>
        <taxon>Pseudomonas</taxon>
    </lineage>
</organism>